<keyword evidence="2" id="KW-1185">Reference proteome</keyword>
<accession>A0A8X6YCY0</accession>
<evidence type="ECO:0000313" key="2">
    <source>
        <dbReference type="Proteomes" id="UP000886998"/>
    </source>
</evidence>
<sequence>MRDCQLETVLTRYFTSSEPLRGTNEENVRVCHLGRFWRFQKQEASTAKWNELIQFRILLGKCNAKNFGLRQFIDFVISSNTQKSKKEKQLPLRKDLLHLYIRNDSSS</sequence>
<dbReference type="Proteomes" id="UP000886998">
    <property type="component" value="Unassembled WGS sequence"/>
</dbReference>
<dbReference type="AlphaFoldDB" id="A0A8X6YCY0"/>
<proteinExistence type="predicted"/>
<evidence type="ECO:0000313" key="1">
    <source>
        <dbReference type="EMBL" id="GFY69129.1"/>
    </source>
</evidence>
<organism evidence="1 2">
    <name type="scientific">Trichonephila inaurata madagascariensis</name>
    <dbReference type="NCBI Taxonomy" id="2747483"/>
    <lineage>
        <taxon>Eukaryota</taxon>
        <taxon>Metazoa</taxon>
        <taxon>Ecdysozoa</taxon>
        <taxon>Arthropoda</taxon>
        <taxon>Chelicerata</taxon>
        <taxon>Arachnida</taxon>
        <taxon>Araneae</taxon>
        <taxon>Araneomorphae</taxon>
        <taxon>Entelegynae</taxon>
        <taxon>Araneoidea</taxon>
        <taxon>Nephilidae</taxon>
        <taxon>Trichonephila</taxon>
        <taxon>Trichonephila inaurata</taxon>
    </lineage>
</organism>
<comment type="caution">
    <text evidence="1">The sequence shown here is derived from an EMBL/GenBank/DDBJ whole genome shotgun (WGS) entry which is preliminary data.</text>
</comment>
<reference evidence="1" key="1">
    <citation type="submission" date="2020-08" db="EMBL/GenBank/DDBJ databases">
        <title>Multicomponent nature underlies the extraordinary mechanical properties of spider dragline silk.</title>
        <authorList>
            <person name="Kono N."/>
            <person name="Nakamura H."/>
            <person name="Mori M."/>
            <person name="Yoshida Y."/>
            <person name="Ohtoshi R."/>
            <person name="Malay A.D."/>
            <person name="Moran D.A.P."/>
            <person name="Tomita M."/>
            <person name="Numata K."/>
            <person name="Arakawa K."/>
        </authorList>
    </citation>
    <scope>NUCLEOTIDE SEQUENCE</scope>
</reference>
<gene>
    <name evidence="1" type="ORF">TNIN_221761</name>
</gene>
<protein>
    <submittedName>
        <fullName evidence="1">Uncharacterized protein</fullName>
    </submittedName>
</protein>
<name>A0A8X6YCY0_9ARAC</name>
<dbReference type="EMBL" id="BMAV01017466">
    <property type="protein sequence ID" value="GFY69129.1"/>
    <property type="molecule type" value="Genomic_DNA"/>
</dbReference>